<dbReference type="Proteomes" id="UP001597511">
    <property type="component" value="Unassembled WGS sequence"/>
</dbReference>
<feature type="transmembrane region" description="Helical" evidence="1">
    <location>
        <begin position="95"/>
        <end position="119"/>
    </location>
</feature>
<dbReference type="EMBL" id="JBHUOZ010000001">
    <property type="protein sequence ID" value="MFD2919024.1"/>
    <property type="molecule type" value="Genomic_DNA"/>
</dbReference>
<dbReference type="Pfam" id="PF11821">
    <property type="entry name" value="ActD"/>
    <property type="match status" value="1"/>
</dbReference>
<evidence type="ECO:0000313" key="2">
    <source>
        <dbReference type="EMBL" id="MFD2919024.1"/>
    </source>
</evidence>
<dbReference type="RefSeq" id="WP_386095802.1">
    <property type="nucleotide sequence ID" value="NZ_JBHUOZ010000001.1"/>
</dbReference>
<keyword evidence="1" id="KW-0472">Membrane</keyword>
<feature type="transmembrane region" description="Helical" evidence="1">
    <location>
        <begin position="54"/>
        <end position="75"/>
    </location>
</feature>
<keyword evidence="1" id="KW-0812">Transmembrane</keyword>
<comment type="caution">
    <text evidence="2">The sequence shown here is derived from an EMBL/GenBank/DDBJ whole genome shotgun (WGS) entry which is preliminary data.</text>
</comment>
<evidence type="ECO:0000256" key="1">
    <source>
        <dbReference type="SAM" id="Phobius"/>
    </source>
</evidence>
<reference evidence="3" key="1">
    <citation type="journal article" date="2019" name="Int. J. Syst. Evol. Microbiol.">
        <title>The Global Catalogue of Microorganisms (GCM) 10K type strain sequencing project: providing services to taxonomists for standard genome sequencing and annotation.</title>
        <authorList>
            <consortium name="The Broad Institute Genomics Platform"/>
            <consortium name="The Broad Institute Genome Sequencing Center for Infectious Disease"/>
            <person name="Wu L."/>
            <person name="Ma J."/>
        </authorList>
    </citation>
    <scope>NUCLEOTIDE SEQUENCE [LARGE SCALE GENOMIC DNA]</scope>
    <source>
        <strain evidence="3">KCTC 23299</strain>
    </source>
</reference>
<organism evidence="2 3">
    <name type="scientific">Terrimonas rubra</name>
    <dbReference type="NCBI Taxonomy" id="1035890"/>
    <lineage>
        <taxon>Bacteria</taxon>
        <taxon>Pseudomonadati</taxon>
        <taxon>Bacteroidota</taxon>
        <taxon>Chitinophagia</taxon>
        <taxon>Chitinophagales</taxon>
        <taxon>Chitinophagaceae</taxon>
        <taxon>Terrimonas</taxon>
    </lineage>
</organism>
<proteinExistence type="predicted"/>
<accession>A0ABW6A151</accession>
<dbReference type="PANTHER" id="PTHR40394">
    <property type="entry name" value="LIPOPROTEIN-RELATED"/>
    <property type="match status" value="1"/>
</dbReference>
<dbReference type="InterPro" id="IPR021776">
    <property type="entry name" value="ActD"/>
</dbReference>
<evidence type="ECO:0000313" key="3">
    <source>
        <dbReference type="Proteomes" id="UP001597511"/>
    </source>
</evidence>
<dbReference type="PANTHER" id="PTHR40394:SF2">
    <property type="entry name" value="QUINOL:CYTOCHROME C OXIDOREDUCTASE MEMBRANE PROTEIN"/>
    <property type="match status" value="1"/>
</dbReference>
<gene>
    <name evidence="2" type="ORF">ACFS6H_04820</name>
</gene>
<keyword evidence="3" id="KW-1185">Reference proteome</keyword>
<name>A0ABW6A151_9BACT</name>
<protein>
    <submittedName>
        <fullName evidence="2">DUF3341 domain-containing protein</fullName>
    </submittedName>
</protein>
<keyword evidence="1" id="KW-1133">Transmembrane helix</keyword>
<sequence>MGVKKFIVGTFYDEQVLFPAVKKVRKAGYKLHDVYTPFPIHGLDKEMGLKDTSLHVAGFIYGITGTTTAVSFITWALTVDWQINFGGKPFFSLPAWIPITFELTVLFAAVGMVLTFCWLCQLAPFVKKDHFNPRSTDDTFVMAIECTSKTNEEEAVAFLKSIGSSEVTVENRETGWWIGRYDQDTTRFGKKVEAV</sequence>